<dbReference type="EMBL" id="KN124308">
    <property type="protein sequence ID" value="KFO21705.1"/>
    <property type="molecule type" value="Genomic_DNA"/>
</dbReference>
<dbReference type="InterPro" id="IPR050328">
    <property type="entry name" value="Dev_Immune_Receptor"/>
</dbReference>
<dbReference type="Gene3D" id="3.80.10.10">
    <property type="entry name" value="Ribonuclease Inhibitor"/>
    <property type="match status" value="1"/>
</dbReference>
<dbReference type="PANTHER" id="PTHR24373">
    <property type="entry name" value="SLIT RELATED LEUCINE-RICH REPEAT NEURONAL PROTEIN"/>
    <property type="match status" value="1"/>
</dbReference>
<protein>
    <submittedName>
        <fullName evidence="4">Reticulon-4 receptor-like 2</fullName>
    </submittedName>
</protein>
<name>A0A091CVI0_FUKDA</name>
<dbReference type="InterPro" id="IPR003591">
    <property type="entry name" value="Leu-rich_rpt_typical-subtyp"/>
</dbReference>
<gene>
    <name evidence="4" type="ORF">H920_16817</name>
</gene>
<dbReference type="AlphaFoldDB" id="A0A091CVI0"/>
<keyword evidence="3" id="KW-0677">Repeat</keyword>
<dbReference type="GO" id="GO:0005615">
    <property type="term" value="C:extracellular space"/>
    <property type="evidence" value="ECO:0007669"/>
    <property type="project" value="TreeGrafter"/>
</dbReference>
<evidence type="ECO:0000256" key="3">
    <source>
        <dbReference type="ARBA" id="ARBA00022737"/>
    </source>
</evidence>
<dbReference type="InterPro" id="IPR001611">
    <property type="entry name" value="Leu-rich_rpt"/>
</dbReference>
<dbReference type="PANTHER" id="PTHR24373:SF272">
    <property type="entry name" value="RETICULON-4 RECEPTOR-LIKE 2"/>
    <property type="match status" value="1"/>
</dbReference>
<dbReference type="GO" id="GO:0031012">
    <property type="term" value="C:extracellular matrix"/>
    <property type="evidence" value="ECO:0007669"/>
    <property type="project" value="TreeGrafter"/>
</dbReference>
<sequence>MPSGIHPRHLAGCPQFLAPQRNNLIRTLRPGAFGPSLLTLWLFSNNLSTIHPGTFRHLRALEELDLGDNRHLRTLEPGTFQGLERLQSLHLYRCQLSSLPSTIFRGLASLQYLYLQENSLLHLQTAGPVQRRTEFKRSIVTGAKDKRP</sequence>
<proteinExistence type="predicted"/>
<accession>A0A091CVI0</accession>
<evidence type="ECO:0000313" key="4">
    <source>
        <dbReference type="EMBL" id="KFO21705.1"/>
    </source>
</evidence>
<keyword evidence="1" id="KW-0433">Leucine-rich repeat</keyword>
<dbReference type="Proteomes" id="UP000028990">
    <property type="component" value="Unassembled WGS sequence"/>
</dbReference>
<reference evidence="4 5" key="1">
    <citation type="submission" date="2013-11" db="EMBL/GenBank/DDBJ databases">
        <title>The Damaraland mole rat (Fukomys damarensis) genome and evolution of African mole rats.</title>
        <authorList>
            <person name="Gladyshev V.N."/>
            <person name="Fang X."/>
        </authorList>
    </citation>
    <scope>NUCLEOTIDE SEQUENCE [LARGE SCALE GENOMIC DNA]</scope>
    <source>
        <tissue evidence="4">Liver</tissue>
    </source>
</reference>
<dbReference type="InterPro" id="IPR032675">
    <property type="entry name" value="LRR_dom_sf"/>
</dbReference>
<evidence type="ECO:0000313" key="5">
    <source>
        <dbReference type="Proteomes" id="UP000028990"/>
    </source>
</evidence>
<keyword evidence="5" id="KW-1185">Reference proteome</keyword>
<keyword evidence="2" id="KW-0732">Signal</keyword>
<dbReference type="SUPFAM" id="SSF52058">
    <property type="entry name" value="L domain-like"/>
    <property type="match status" value="1"/>
</dbReference>
<dbReference type="Pfam" id="PF13855">
    <property type="entry name" value="LRR_8"/>
    <property type="match status" value="1"/>
</dbReference>
<evidence type="ECO:0000256" key="1">
    <source>
        <dbReference type="ARBA" id="ARBA00022614"/>
    </source>
</evidence>
<evidence type="ECO:0000256" key="2">
    <source>
        <dbReference type="ARBA" id="ARBA00022729"/>
    </source>
</evidence>
<dbReference type="SMART" id="SM00369">
    <property type="entry name" value="LRR_TYP"/>
    <property type="match status" value="4"/>
</dbReference>
<organism evidence="4 5">
    <name type="scientific">Fukomys damarensis</name>
    <name type="common">Damaraland mole rat</name>
    <name type="synonym">Cryptomys damarensis</name>
    <dbReference type="NCBI Taxonomy" id="885580"/>
    <lineage>
        <taxon>Eukaryota</taxon>
        <taxon>Metazoa</taxon>
        <taxon>Chordata</taxon>
        <taxon>Craniata</taxon>
        <taxon>Vertebrata</taxon>
        <taxon>Euteleostomi</taxon>
        <taxon>Mammalia</taxon>
        <taxon>Eutheria</taxon>
        <taxon>Euarchontoglires</taxon>
        <taxon>Glires</taxon>
        <taxon>Rodentia</taxon>
        <taxon>Hystricomorpha</taxon>
        <taxon>Bathyergidae</taxon>
        <taxon>Fukomys</taxon>
    </lineage>
</organism>
<keyword evidence="4" id="KW-0675">Receptor</keyword>